<organism evidence="2 3">
    <name type="scientific">Kangiella spongicola</name>
    <dbReference type="NCBI Taxonomy" id="796379"/>
    <lineage>
        <taxon>Bacteria</taxon>
        <taxon>Pseudomonadati</taxon>
        <taxon>Pseudomonadota</taxon>
        <taxon>Gammaproteobacteria</taxon>
        <taxon>Kangiellales</taxon>
        <taxon>Kangiellaceae</taxon>
        <taxon>Kangiella</taxon>
    </lineage>
</organism>
<dbReference type="EMBL" id="QICH01000001">
    <property type="protein sequence ID" value="PXF64655.1"/>
    <property type="molecule type" value="Genomic_DNA"/>
</dbReference>
<evidence type="ECO:0000313" key="3">
    <source>
        <dbReference type="Proteomes" id="UP000247689"/>
    </source>
</evidence>
<dbReference type="CDD" id="cd02440">
    <property type="entry name" value="AdoMet_MTases"/>
    <property type="match status" value="1"/>
</dbReference>
<dbReference type="Gene3D" id="3.40.50.150">
    <property type="entry name" value="Vaccinia Virus protein VP39"/>
    <property type="match status" value="1"/>
</dbReference>
<dbReference type="OrthoDB" id="9804312at2"/>
<dbReference type="SUPFAM" id="SSF52821">
    <property type="entry name" value="Rhodanese/Cell cycle control phosphatase"/>
    <property type="match status" value="1"/>
</dbReference>
<feature type="domain" description="Rhodanese" evidence="1">
    <location>
        <begin position="3"/>
        <end position="31"/>
    </location>
</feature>
<dbReference type="GO" id="GO:0032259">
    <property type="term" value="P:methylation"/>
    <property type="evidence" value="ECO:0007669"/>
    <property type="project" value="UniProtKB-KW"/>
</dbReference>
<dbReference type="AlphaFoldDB" id="A0A318D9N5"/>
<dbReference type="InterPro" id="IPR015985">
    <property type="entry name" value="TehB-like_dom"/>
</dbReference>
<dbReference type="PROSITE" id="PS50206">
    <property type="entry name" value="RHODANESE_3"/>
    <property type="match status" value="1"/>
</dbReference>
<protein>
    <submittedName>
        <fullName evidence="2">Tellurite resistance methyltransferase TehB</fullName>
    </submittedName>
</protein>
<dbReference type="CDD" id="cd00158">
    <property type="entry name" value="RHOD"/>
    <property type="match status" value="1"/>
</dbReference>
<dbReference type="Proteomes" id="UP000247689">
    <property type="component" value="Unassembled WGS sequence"/>
</dbReference>
<keyword evidence="3" id="KW-1185">Reference proteome</keyword>
<dbReference type="SUPFAM" id="SSF53335">
    <property type="entry name" value="S-adenosyl-L-methionine-dependent methyltransferases"/>
    <property type="match status" value="1"/>
</dbReference>
<evidence type="ECO:0000313" key="2">
    <source>
        <dbReference type="EMBL" id="PXF64655.1"/>
    </source>
</evidence>
<dbReference type="Pfam" id="PF03848">
    <property type="entry name" value="TehB"/>
    <property type="match status" value="1"/>
</dbReference>
<dbReference type="Pfam" id="PF00581">
    <property type="entry name" value="Rhodanese"/>
    <property type="match status" value="1"/>
</dbReference>
<name>A0A318D9N5_9GAMM</name>
<keyword evidence="2" id="KW-0808">Transferase</keyword>
<evidence type="ECO:0000259" key="1">
    <source>
        <dbReference type="PROSITE" id="PS50206"/>
    </source>
</evidence>
<dbReference type="Gene3D" id="3.40.250.10">
    <property type="entry name" value="Rhodanese-like domain"/>
    <property type="match status" value="1"/>
</dbReference>
<keyword evidence="2" id="KW-0489">Methyltransferase</keyword>
<accession>A0A318D9N5</accession>
<dbReference type="InterPro" id="IPR029063">
    <property type="entry name" value="SAM-dependent_MTases_sf"/>
</dbReference>
<dbReference type="GO" id="GO:0004792">
    <property type="term" value="F:thiosulfate-cyanide sulfurtransferase activity"/>
    <property type="evidence" value="ECO:0007669"/>
    <property type="project" value="InterPro"/>
</dbReference>
<dbReference type="InterPro" id="IPR001763">
    <property type="entry name" value="Rhodanese-like_dom"/>
</dbReference>
<sequence>MQDIDSPLILDVRPHNHYLSGHLPGAVHFNLLDGPDLWHELPPKNIPLHLCVLKEQAETAIQLLNQHRYDVVKVTTHEELAKLELNTGAGSNRSWRGNPLLEHHADLLKCTIDSELEKPLVLDIGCGSGRDSVLLAQLGFRVIAIDNQAKALERLQISAQNWNVAVTPKLMDCKNQMDDTIELIIQQQPALIMQSRFLHRPLLDVYKEYLPVNSKVAIHTFLEGAADFGSPKNPDFLLKNNELAERFADWSVLLDQVHTLDDGRPLSLFVAQKVTL</sequence>
<dbReference type="PROSITE" id="PS00380">
    <property type="entry name" value="RHODANESE_1"/>
    <property type="match status" value="1"/>
</dbReference>
<proteinExistence type="predicted"/>
<reference evidence="2 3" key="1">
    <citation type="submission" date="2018-05" db="EMBL/GenBank/DDBJ databases">
        <title>Kangiella spongicola genome sequence.</title>
        <authorList>
            <person name="Maclea K.S."/>
            <person name="Goen A.E."/>
            <person name="Kelley C."/>
            <person name="Underriner A."/>
            <person name="Silverwood T."/>
            <person name="Trachtenberg A.M."/>
        </authorList>
    </citation>
    <scope>NUCLEOTIDE SEQUENCE [LARGE SCALE GENOMIC DNA]</scope>
    <source>
        <strain evidence="2 3">ATCC BAA-2076</strain>
    </source>
</reference>
<dbReference type="RefSeq" id="WP_110200704.1">
    <property type="nucleotide sequence ID" value="NZ_QICH01000001.1"/>
</dbReference>
<gene>
    <name evidence="2" type="ORF">DL796_03110</name>
</gene>
<dbReference type="InterPro" id="IPR001307">
    <property type="entry name" value="Thiosulphate_STrfase_CS"/>
</dbReference>
<comment type="caution">
    <text evidence="2">The sequence shown here is derived from an EMBL/GenBank/DDBJ whole genome shotgun (WGS) entry which is preliminary data.</text>
</comment>
<dbReference type="GO" id="GO:0008168">
    <property type="term" value="F:methyltransferase activity"/>
    <property type="evidence" value="ECO:0007669"/>
    <property type="project" value="UniProtKB-KW"/>
</dbReference>
<dbReference type="InterPro" id="IPR036873">
    <property type="entry name" value="Rhodanese-like_dom_sf"/>
</dbReference>